<protein>
    <submittedName>
        <fullName evidence="2">Uncharacterized protein</fullName>
    </submittedName>
</protein>
<evidence type="ECO:0000313" key="2">
    <source>
        <dbReference type="EMBL" id="EWM27671.1"/>
    </source>
</evidence>
<dbReference type="OrthoDB" id="189514at2759"/>
<feature type="region of interest" description="Disordered" evidence="1">
    <location>
        <begin position="105"/>
        <end position="132"/>
    </location>
</feature>
<keyword evidence="3" id="KW-1185">Reference proteome</keyword>
<reference evidence="2 3" key="1">
    <citation type="journal article" date="2014" name="Mol. Plant">
        <title>Chromosome Scale Genome Assembly and Transcriptome Profiling of Nannochloropsis gaditana in Nitrogen Depletion.</title>
        <authorList>
            <person name="Corteggiani Carpinelli E."/>
            <person name="Telatin A."/>
            <person name="Vitulo N."/>
            <person name="Forcato C."/>
            <person name="D'Angelo M."/>
            <person name="Schiavon R."/>
            <person name="Vezzi A."/>
            <person name="Giacometti G.M."/>
            <person name="Morosinotto T."/>
            <person name="Valle G."/>
        </authorList>
    </citation>
    <scope>NUCLEOTIDE SEQUENCE [LARGE SCALE GENOMIC DNA]</scope>
    <source>
        <strain evidence="2 3">B-31</strain>
    </source>
</reference>
<organism evidence="2 3">
    <name type="scientific">Nannochloropsis gaditana</name>
    <dbReference type="NCBI Taxonomy" id="72520"/>
    <lineage>
        <taxon>Eukaryota</taxon>
        <taxon>Sar</taxon>
        <taxon>Stramenopiles</taxon>
        <taxon>Ochrophyta</taxon>
        <taxon>Eustigmatophyceae</taxon>
        <taxon>Eustigmatales</taxon>
        <taxon>Monodopsidaceae</taxon>
        <taxon>Nannochloropsis</taxon>
    </lineage>
</organism>
<dbReference type="Proteomes" id="UP000019335">
    <property type="component" value="Chromosome 6"/>
</dbReference>
<gene>
    <name evidence="2" type="ORF">Naga_100125g12</name>
</gene>
<dbReference type="SUPFAM" id="SSF55961">
    <property type="entry name" value="Bet v1-like"/>
    <property type="match status" value="1"/>
</dbReference>
<comment type="caution">
    <text evidence="2">The sequence shown here is derived from an EMBL/GenBank/DDBJ whole genome shotgun (WGS) entry which is preliminary data.</text>
</comment>
<evidence type="ECO:0000256" key="1">
    <source>
        <dbReference type="SAM" id="MobiDB-lite"/>
    </source>
</evidence>
<feature type="compositionally biased region" description="Polar residues" evidence="1">
    <location>
        <begin position="1"/>
        <end position="12"/>
    </location>
</feature>
<feature type="region of interest" description="Disordered" evidence="1">
    <location>
        <begin position="1"/>
        <end position="24"/>
    </location>
</feature>
<dbReference type="AlphaFoldDB" id="W7U413"/>
<dbReference type="InterPro" id="IPR023393">
    <property type="entry name" value="START-like_dom_sf"/>
</dbReference>
<proteinExistence type="predicted"/>
<name>W7U413_9STRA</name>
<dbReference type="EMBL" id="AZIL01000426">
    <property type="protein sequence ID" value="EWM27671.1"/>
    <property type="molecule type" value="Genomic_DNA"/>
</dbReference>
<feature type="compositionally biased region" description="Low complexity" evidence="1">
    <location>
        <begin position="117"/>
        <end position="132"/>
    </location>
</feature>
<evidence type="ECO:0000313" key="3">
    <source>
        <dbReference type="Proteomes" id="UP000019335"/>
    </source>
</evidence>
<accession>W7U413</accession>
<dbReference type="Gene3D" id="3.30.530.20">
    <property type="match status" value="1"/>
</dbReference>
<sequence length="437" mass="47838">MFRAATSTNDSGSTGGDEASCSWLSASSDPSVPAAALTRTGGDGTTLFEAKRVMALCLLSLVSLAAGAPCPIDDGGWSTSRSKTLTGFLRPSTSAPVTPLCGGFRPGQRRELLSPRGVSYTGTSTGSSHMSSPVVVQLNHSSVAITEESSAYALPPSQAAARRRALPKPTNLPGLSKEDLILLRAGQRVQHQIRNGCVGSGYVVVDVLADSATVWNTLLGFERYADMIPTIRKVKITSRWPSLTKGVFTLSKFRFRLSVVHKHAPEENRLNFYLDPDCQQYRSILEMAEGFWYIEDQPADRPEGWTRVYMSATVKVNSLVPMWLVDYAAERALKRATSWLKPYVEQNRGEMDRSGRIALERSCTDEDESAGGGKCGKSEASFGLWLKGCKVVLFCISGTMFWLVEHSLLERSTVPSRHCGSVFLDRKISFSTRKLRF</sequence>